<dbReference type="InterPro" id="IPR035992">
    <property type="entry name" value="Ricin_B-like_lectins"/>
</dbReference>
<dbReference type="SUPFAM" id="SSF50370">
    <property type="entry name" value="Ricin B-like lectins"/>
    <property type="match status" value="1"/>
</dbReference>
<dbReference type="InterPro" id="IPR000772">
    <property type="entry name" value="Ricin_B_lectin"/>
</dbReference>
<keyword evidence="5" id="KW-1185">Reference proteome</keyword>
<feature type="region of interest" description="Disordered" evidence="1">
    <location>
        <begin position="254"/>
        <end position="289"/>
    </location>
</feature>
<accession>A0ABN3E5F8</accession>
<feature type="compositionally biased region" description="Basic and acidic residues" evidence="1">
    <location>
        <begin position="262"/>
        <end position="275"/>
    </location>
</feature>
<protein>
    <recommendedName>
        <fullName evidence="3">Ricin B lectin domain-containing protein</fullName>
    </recommendedName>
</protein>
<keyword evidence="2" id="KW-0812">Transmembrane</keyword>
<dbReference type="Proteomes" id="UP001500305">
    <property type="component" value="Unassembled WGS sequence"/>
</dbReference>
<evidence type="ECO:0000313" key="5">
    <source>
        <dbReference type="Proteomes" id="UP001500305"/>
    </source>
</evidence>
<reference evidence="4 5" key="1">
    <citation type="journal article" date="2019" name="Int. J. Syst. Evol. Microbiol.">
        <title>The Global Catalogue of Microorganisms (GCM) 10K type strain sequencing project: providing services to taxonomists for standard genome sequencing and annotation.</title>
        <authorList>
            <consortium name="The Broad Institute Genomics Platform"/>
            <consortium name="The Broad Institute Genome Sequencing Center for Infectious Disease"/>
            <person name="Wu L."/>
            <person name="Ma J."/>
        </authorList>
    </citation>
    <scope>NUCLEOTIDE SEQUENCE [LARGE SCALE GENOMIC DNA]</scope>
    <source>
        <strain evidence="4 5">JCM 7356</strain>
    </source>
</reference>
<evidence type="ECO:0000313" key="4">
    <source>
        <dbReference type="EMBL" id="GAA2248973.1"/>
    </source>
</evidence>
<feature type="region of interest" description="Disordered" evidence="1">
    <location>
        <begin position="1"/>
        <end position="36"/>
    </location>
</feature>
<feature type="region of interest" description="Disordered" evidence="1">
    <location>
        <begin position="323"/>
        <end position="399"/>
    </location>
</feature>
<gene>
    <name evidence="4" type="ORF">GCM10010430_34480</name>
</gene>
<sequence>MPHSGTVTIPEAMSADRIPDSRQSDGPTAAQSTHRHQEAVLAYARSCCADRRAAQELANEAWQRAGEAGDPGVGPALSRLRLLAEVRRTAAGWADTGRGSALSAAFTVWLAGLPQPTEGEPSARAALAAAEADSLVLRAFRSLPTARQDELWQCLVDAAAGPSARTSHAGTAAWQSLQDECLKVYASRAPQRACRHLAARLGDHVRQATGSETRDLDRHLAGCDSCRRARADLEAIRTRQRPALLKALVLWPAEPTATAPTPEREPGDPRPGARDRSRRLPRPPRTGRRTGRRVLISLAAVGAGVLAALAVAGVLLTTVEDAGEHPQPADAPTLPAPDRSLPTTGFGGTPPEISSAAMSSDPPAASASAASPTGTTSPMQPAAATPTGDTNSPMQPVAGLPLVNHGSGLCVGITTATQAAGPLQLQQCTGQATQRWQRVPAGQGSYQLRNTGTGACLDGTTEGGNSVTVTLQACRSDSGRAEQLWRFAPDARSDTFRLVFLPPVPSSDYPAHLLGPQDWSKADPPHPGSLLVHLPNYYNSDNFLFTMG</sequence>
<dbReference type="Gene3D" id="2.80.10.50">
    <property type="match status" value="1"/>
</dbReference>
<dbReference type="CDD" id="cd00161">
    <property type="entry name" value="beta-trefoil_Ricin-like"/>
    <property type="match status" value="1"/>
</dbReference>
<keyword evidence="2" id="KW-0472">Membrane</keyword>
<feature type="compositionally biased region" description="Low complexity" evidence="1">
    <location>
        <begin position="354"/>
        <end position="372"/>
    </location>
</feature>
<organism evidence="4 5">
    <name type="scientific">Kitasatospora cystarginea</name>
    <dbReference type="NCBI Taxonomy" id="58350"/>
    <lineage>
        <taxon>Bacteria</taxon>
        <taxon>Bacillati</taxon>
        <taxon>Actinomycetota</taxon>
        <taxon>Actinomycetes</taxon>
        <taxon>Kitasatosporales</taxon>
        <taxon>Streptomycetaceae</taxon>
        <taxon>Kitasatospora</taxon>
    </lineage>
</organism>
<name>A0ABN3E5F8_9ACTN</name>
<feature type="compositionally biased region" description="Basic residues" evidence="1">
    <location>
        <begin position="276"/>
        <end position="289"/>
    </location>
</feature>
<evidence type="ECO:0000256" key="1">
    <source>
        <dbReference type="SAM" id="MobiDB-lite"/>
    </source>
</evidence>
<dbReference type="PROSITE" id="PS50231">
    <property type="entry name" value="RICIN_B_LECTIN"/>
    <property type="match status" value="1"/>
</dbReference>
<evidence type="ECO:0000259" key="3">
    <source>
        <dbReference type="Pfam" id="PF00652"/>
    </source>
</evidence>
<feature type="domain" description="Ricin B lectin" evidence="3">
    <location>
        <begin position="402"/>
        <end position="491"/>
    </location>
</feature>
<comment type="caution">
    <text evidence="4">The sequence shown here is derived from an EMBL/GenBank/DDBJ whole genome shotgun (WGS) entry which is preliminary data.</text>
</comment>
<keyword evidence="2" id="KW-1133">Transmembrane helix</keyword>
<evidence type="ECO:0000256" key="2">
    <source>
        <dbReference type="SAM" id="Phobius"/>
    </source>
</evidence>
<dbReference type="Pfam" id="PF00652">
    <property type="entry name" value="Ricin_B_lectin"/>
    <property type="match status" value="1"/>
</dbReference>
<proteinExistence type="predicted"/>
<feature type="transmembrane region" description="Helical" evidence="2">
    <location>
        <begin position="294"/>
        <end position="316"/>
    </location>
</feature>
<dbReference type="EMBL" id="BAAATR010000013">
    <property type="protein sequence ID" value="GAA2248973.1"/>
    <property type="molecule type" value="Genomic_DNA"/>
</dbReference>